<sequence length="236" mass="24871">MLEQAAPRRAAPLGLQLRRTSMSGLPLSVLRSTDALDHASPASVVCFLVYLHAETFSPGDRATSLTRELQAALHDGVPLLLVHERRRAHGAATFNEIAEATPPALKASGVYRRIATPVFDEPHAAVSARLLLDQLEQLASRSSTGSLLRRLSGHLGSSLMSSLGNSIASSDGSKSGGDDAHPPPHGGAATSPARRRKLPPRTEPAQRQSCPAGPARAAPRRQSCPDSGGRQDVEVV</sequence>
<proteinExistence type="predicted"/>
<dbReference type="KEGG" id="ehx:EMIHUDRAFT_435932"/>
<keyword evidence="3" id="KW-1185">Reference proteome</keyword>
<dbReference type="EnsemblProtists" id="EOD19959">
    <property type="protein sequence ID" value="EOD19959"/>
    <property type="gene ID" value="EMIHUDRAFT_435932"/>
</dbReference>
<evidence type="ECO:0000313" key="2">
    <source>
        <dbReference type="EnsemblProtists" id="EOD19959"/>
    </source>
</evidence>
<feature type="compositionally biased region" description="Low complexity" evidence="1">
    <location>
        <begin position="164"/>
        <end position="173"/>
    </location>
</feature>
<reference evidence="3" key="1">
    <citation type="journal article" date="2013" name="Nature">
        <title>Pan genome of the phytoplankton Emiliania underpins its global distribution.</title>
        <authorList>
            <person name="Read B.A."/>
            <person name="Kegel J."/>
            <person name="Klute M.J."/>
            <person name="Kuo A."/>
            <person name="Lefebvre S.C."/>
            <person name="Maumus F."/>
            <person name="Mayer C."/>
            <person name="Miller J."/>
            <person name="Monier A."/>
            <person name="Salamov A."/>
            <person name="Young J."/>
            <person name="Aguilar M."/>
            <person name="Claverie J.M."/>
            <person name="Frickenhaus S."/>
            <person name="Gonzalez K."/>
            <person name="Herman E.K."/>
            <person name="Lin Y.C."/>
            <person name="Napier J."/>
            <person name="Ogata H."/>
            <person name="Sarno A.F."/>
            <person name="Shmutz J."/>
            <person name="Schroeder D."/>
            <person name="de Vargas C."/>
            <person name="Verret F."/>
            <person name="von Dassow P."/>
            <person name="Valentin K."/>
            <person name="Van de Peer Y."/>
            <person name="Wheeler G."/>
            <person name="Dacks J.B."/>
            <person name="Delwiche C.F."/>
            <person name="Dyhrman S.T."/>
            <person name="Glockner G."/>
            <person name="John U."/>
            <person name="Richards T."/>
            <person name="Worden A.Z."/>
            <person name="Zhang X."/>
            <person name="Grigoriev I.V."/>
            <person name="Allen A.E."/>
            <person name="Bidle K."/>
            <person name="Borodovsky M."/>
            <person name="Bowler C."/>
            <person name="Brownlee C."/>
            <person name="Cock J.M."/>
            <person name="Elias M."/>
            <person name="Gladyshev V.N."/>
            <person name="Groth M."/>
            <person name="Guda C."/>
            <person name="Hadaegh A."/>
            <person name="Iglesias-Rodriguez M.D."/>
            <person name="Jenkins J."/>
            <person name="Jones B.M."/>
            <person name="Lawson T."/>
            <person name="Leese F."/>
            <person name="Lindquist E."/>
            <person name="Lobanov A."/>
            <person name="Lomsadze A."/>
            <person name="Malik S.B."/>
            <person name="Marsh M.E."/>
            <person name="Mackinder L."/>
            <person name="Mock T."/>
            <person name="Mueller-Roeber B."/>
            <person name="Pagarete A."/>
            <person name="Parker M."/>
            <person name="Probert I."/>
            <person name="Quesneville H."/>
            <person name="Raines C."/>
            <person name="Rensing S.A."/>
            <person name="Riano-Pachon D.M."/>
            <person name="Richier S."/>
            <person name="Rokitta S."/>
            <person name="Shiraiwa Y."/>
            <person name="Soanes D.M."/>
            <person name="van der Giezen M."/>
            <person name="Wahlund T.M."/>
            <person name="Williams B."/>
            <person name="Wilson W."/>
            <person name="Wolfe G."/>
            <person name="Wurch L.L."/>
        </authorList>
    </citation>
    <scope>NUCLEOTIDE SEQUENCE</scope>
</reference>
<dbReference type="Proteomes" id="UP000013827">
    <property type="component" value="Unassembled WGS sequence"/>
</dbReference>
<name>A0A0D3J8X4_EMIH1</name>
<evidence type="ECO:0000256" key="1">
    <source>
        <dbReference type="SAM" id="MobiDB-lite"/>
    </source>
</evidence>
<dbReference type="HOGENOM" id="CLU_1177260_0_0_1"/>
<reference evidence="2" key="2">
    <citation type="submission" date="2024-10" db="UniProtKB">
        <authorList>
            <consortium name="EnsemblProtists"/>
        </authorList>
    </citation>
    <scope>IDENTIFICATION</scope>
</reference>
<protein>
    <submittedName>
        <fullName evidence="2">Uncharacterized protein</fullName>
    </submittedName>
</protein>
<dbReference type="PaxDb" id="2903-EOD19959"/>
<dbReference type="RefSeq" id="XP_005772388.1">
    <property type="nucleotide sequence ID" value="XM_005772331.1"/>
</dbReference>
<dbReference type="GeneID" id="17265457"/>
<organism evidence="2 3">
    <name type="scientific">Emiliania huxleyi (strain CCMP1516)</name>
    <dbReference type="NCBI Taxonomy" id="280463"/>
    <lineage>
        <taxon>Eukaryota</taxon>
        <taxon>Haptista</taxon>
        <taxon>Haptophyta</taxon>
        <taxon>Prymnesiophyceae</taxon>
        <taxon>Isochrysidales</taxon>
        <taxon>Noelaerhabdaceae</taxon>
        <taxon>Emiliania</taxon>
    </lineage>
</organism>
<feature type="compositionally biased region" description="Low complexity" evidence="1">
    <location>
        <begin position="211"/>
        <end position="221"/>
    </location>
</feature>
<evidence type="ECO:0000313" key="3">
    <source>
        <dbReference type="Proteomes" id="UP000013827"/>
    </source>
</evidence>
<dbReference type="AlphaFoldDB" id="A0A0D3J8X4"/>
<feature type="region of interest" description="Disordered" evidence="1">
    <location>
        <begin position="164"/>
        <end position="236"/>
    </location>
</feature>
<accession>A0A0D3J8X4</accession>